<dbReference type="PROSITE" id="PS50088">
    <property type="entry name" value="ANK_REPEAT"/>
    <property type="match status" value="1"/>
</dbReference>
<dbReference type="PANTHER" id="PTHR24141:SF1">
    <property type="entry name" value="2-5A-DEPENDENT RIBONUCLEASE"/>
    <property type="match status" value="1"/>
</dbReference>
<protein>
    <submittedName>
        <fullName evidence="4">Ankyrin</fullName>
    </submittedName>
</protein>
<dbReference type="GO" id="GO:0004540">
    <property type="term" value="F:RNA nuclease activity"/>
    <property type="evidence" value="ECO:0007669"/>
    <property type="project" value="TreeGrafter"/>
</dbReference>
<keyword evidence="5" id="KW-1185">Reference proteome</keyword>
<dbReference type="Gene3D" id="1.25.40.20">
    <property type="entry name" value="Ankyrin repeat-containing domain"/>
    <property type="match status" value="1"/>
</dbReference>
<keyword evidence="1" id="KW-0677">Repeat</keyword>
<evidence type="ECO:0000256" key="2">
    <source>
        <dbReference type="ARBA" id="ARBA00023043"/>
    </source>
</evidence>
<dbReference type="STRING" id="1336337.A0A3N4JJI3"/>
<dbReference type="OrthoDB" id="2378324at2759"/>
<dbReference type="InterPro" id="IPR002110">
    <property type="entry name" value="Ankyrin_rpt"/>
</dbReference>
<dbReference type="PANTHER" id="PTHR24141">
    <property type="entry name" value="2-5A-DEPENDENT RIBONUCLEASE"/>
    <property type="match status" value="1"/>
</dbReference>
<dbReference type="GO" id="GO:0006396">
    <property type="term" value="P:RNA processing"/>
    <property type="evidence" value="ECO:0007669"/>
    <property type="project" value="TreeGrafter"/>
</dbReference>
<evidence type="ECO:0000313" key="5">
    <source>
        <dbReference type="Proteomes" id="UP000276215"/>
    </source>
</evidence>
<dbReference type="SMART" id="SM00248">
    <property type="entry name" value="ANK"/>
    <property type="match status" value="4"/>
</dbReference>
<proteinExistence type="predicted"/>
<dbReference type="GO" id="GO:0003723">
    <property type="term" value="F:RNA binding"/>
    <property type="evidence" value="ECO:0007669"/>
    <property type="project" value="TreeGrafter"/>
</dbReference>
<gene>
    <name evidence="4" type="ORF">L873DRAFT_1191722</name>
</gene>
<dbReference type="AlphaFoldDB" id="A0A3N4JJI3"/>
<dbReference type="PROSITE" id="PS50297">
    <property type="entry name" value="ANK_REP_REGION"/>
    <property type="match status" value="1"/>
</dbReference>
<dbReference type="Proteomes" id="UP000276215">
    <property type="component" value="Unassembled WGS sequence"/>
</dbReference>
<evidence type="ECO:0000313" key="4">
    <source>
        <dbReference type="EMBL" id="RPA96901.1"/>
    </source>
</evidence>
<dbReference type="Pfam" id="PF13857">
    <property type="entry name" value="Ank_5"/>
    <property type="match status" value="1"/>
</dbReference>
<dbReference type="SUPFAM" id="SSF48403">
    <property type="entry name" value="Ankyrin repeat"/>
    <property type="match status" value="1"/>
</dbReference>
<accession>A0A3N4JJI3</accession>
<reference evidence="4 5" key="1">
    <citation type="journal article" date="2018" name="Nat. Ecol. Evol.">
        <title>Pezizomycetes genomes reveal the molecular basis of ectomycorrhizal truffle lifestyle.</title>
        <authorList>
            <person name="Murat C."/>
            <person name="Payen T."/>
            <person name="Noel B."/>
            <person name="Kuo A."/>
            <person name="Morin E."/>
            <person name="Chen J."/>
            <person name="Kohler A."/>
            <person name="Krizsan K."/>
            <person name="Balestrini R."/>
            <person name="Da Silva C."/>
            <person name="Montanini B."/>
            <person name="Hainaut M."/>
            <person name="Levati E."/>
            <person name="Barry K.W."/>
            <person name="Belfiori B."/>
            <person name="Cichocki N."/>
            <person name="Clum A."/>
            <person name="Dockter R.B."/>
            <person name="Fauchery L."/>
            <person name="Guy J."/>
            <person name="Iotti M."/>
            <person name="Le Tacon F."/>
            <person name="Lindquist E.A."/>
            <person name="Lipzen A."/>
            <person name="Malagnac F."/>
            <person name="Mello A."/>
            <person name="Molinier V."/>
            <person name="Miyauchi S."/>
            <person name="Poulain J."/>
            <person name="Riccioni C."/>
            <person name="Rubini A."/>
            <person name="Sitrit Y."/>
            <person name="Splivallo R."/>
            <person name="Traeger S."/>
            <person name="Wang M."/>
            <person name="Zifcakova L."/>
            <person name="Wipf D."/>
            <person name="Zambonelli A."/>
            <person name="Paolocci F."/>
            <person name="Nowrousian M."/>
            <person name="Ottonello S."/>
            <person name="Baldrian P."/>
            <person name="Spatafora J.W."/>
            <person name="Henrissat B."/>
            <person name="Nagy L.G."/>
            <person name="Aury J.M."/>
            <person name="Wincker P."/>
            <person name="Grigoriev I.V."/>
            <person name="Bonfante P."/>
            <person name="Martin F.M."/>
        </authorList>
    </citation>
    <scope>NUCLEOTIDE SEQUENCE [LARGE SCALE GENOMIC DNA]</scope>
    <source>
        <strain evidence="4 5">120613-1</strain>
    </source>
</reference>
<feature type="repeat" description="ANK" evidence="3">
    <location>
        <begin position="161"/>
        <end position="183"/>
    </location>
</feature>
<name>A0A3N4JJI3_9PEZI</name>
<evidence type="ECO:0000256" key="3">
    <source>
        <dbReference type="PROSITE-ProRule" id="PRU00023"/>
    </source>
</evidence>
<keyword evidence="2 3" id="KW-0040">ANK repeat</keyword>
<dbReference type="Pfam" id="PF12796">
    <property type="entry name" value="Ank_2"/>
    <property type="match status" value="1"/>
</dbReference>
<organism evidence="4 5">
    <name type="scientific">Choiromyces venosus 120613-1</name>
    <dbReference type="NCBI Taxonomy" id="1336337"/>
    <lineage>
        <taxon>Eukaryota</taxon>
        <taxon>Fungi</taxon>
        <taxon>Dikarya</taxon>
        <taxon>Ascomycota</taxon>
        <taxon>Pezizomycotina</taxon>
        <taxon>Pezizomycetes</taxon>
        <taxon>Pezizales</taxon>
        <taxon>Tuberaceae</taxon>
        <taxon>Choiromyces</taxon>
    </lineage>
</organism>
<evidence type="ECO:0000256" key="1">
    <source>
        <dbReference type="ARBA" id="ARBA00022737"/>
    </source>
</evidence>
<sequence>MYSFASRGDTAGVRILLEHGILSFVGRPGDLVIETVKTYNDKEALRILPANPRVDVSSRNGNRLTRLIKAVINGYSGIVNILLEEPRLNPNIPAEDGNTALHEAALNHKFTILKALSRDERMDVNALDSLMRTPLHVACKHSMVEILLANGRVNPNARAQGEQTPLHLAARHGSREAVNLLLDDERVDTLFLDQHCETPLETAGVGLARKSIRFCGITSGLLLDLLCTCMYI</sequence>
<dbReference type="InterPro" id="IPR036770">
    <property type="entry name" value="Ankyrin_rpt-contain_sf"/>
</dbReference>
<dbReference type="EMBL" id="ML120410">
    <property type="protein sequence ID" value="RPA96901.1"/>
    <property type="molecule type" value="Genomic_DNA"/>
</dbReference>